<organism evidence="2 3">
    <name type="scientific">Alicyclobacillus ferrooxydans</name>
    <dbReference type="NCBI Taxonomy" id="471514"/>
    <lineage>
        <taxon>Bacteria</taxon>
        <taxon>Bacillati</taxon>
        <taxon>Bacillota</taxon>
        <taxon>Bacilli</taxon>
        <taxon>Bacillales</taxon>
        <taxon>Alicyclobacillaceae</taxon>
        <taxon>Alicyclobacillus</taxon>
    </lineage>
</organism>
<proteinExistence type="predicted"/>
<feature type="signal peptide" evidence="1">
    <location>
        <begin position="1"/>
        <end position="20"/>
    </location>
</feature>
<protein>
    <recommendedName>
        <fullName evidence="4">Lipoprotein</fullName>
    </recommendedName>
</protein>
<dbReference type="AlphaFoldDB" id="A0A0P9C6X1"/>
<evidence type="ECO:0000256" key="1">
    <source>
        <dbReference type="SAM" id="SignalP"/>
    </source>
</evidence>
<feature type="chain" id="PRO_5039495631" description="Lipoprotein" evidence="1">
    <location>
        <begin position="21"/>
        <end position="164"/>
    </location>
</feature>
<accession>A0A0P9C6X1</accession>
<keyword evidence="1" id="KW-0732">Signal</keyword>
<comment type="caution">
    <text evidence="2">The sequence shown here is derived from an EMBL/GenBank/DDBJ whole genome shotgun (WGS) entry which is preliminary data.</text>
</comment>
<gene>
    <name evidence="2" type="ORF">AN477_21715</name>
</gene>
<reference evidence="2 3" key="1">
    <citation type="submission" date="2015-09" db="EMBL/GenBank/DDBJ databases">
        <title>Draft genome sequence of Alicyclobacillus ferrooxydans DSM 22381.</title>
        <authorList>
            <person name="Hemp J."/>
        </authorList>
    </citation>
    <scope>NUCLEOTIDE SEQUENCE [LARGE SCALE GENOMIC DNA]</scope>
    <source>
        <strain evidence="2 3">TC-34</strain>
    </source>
</reference>
<name>A0A0P9C6X1_9BACL</name>
<sequence length="164" mass="17708">MFARKRSLAYALPVVALVLAGCGQQSPSPNSTPDTGAAVKQFIQQENSQIQAVNQAFIQESNLFKEVSTKQISYNSFKSSYAKVQSQVSADINSIRNATTPPGAGACKKDYISLLNEGAKVFSDQEKAILPDRTVDKKLAATVQKELNQFVSDSKALASKYGLN</sequence>
<dbReference type="Proteomes" id="UP000050482">
    <property type="component" value="Unassembled WGS sequence"/>
</dbReference>
<dbReference type="EMBL" id="LJCO01000096">
    <property type="protein sequence ID" value="KPV40894.1"/>
    <property type="molecule type" value="Genomic_DNA"/>
</dbReference>
<dbReference type="RefSeq" id="WP_054971268.1">
    <property type="nucleotide sequence ID" value="NZ_LJCO01000096.1"/>
</dbReference>
<evidence type="ECO:0008006" key="4">
    <source>
        <dbReference type="Google" id="ProtNLM"/>
    </source>
</evidence>
<evidence type="ECO:0000313" key="2">
    <source>
        <dbReference type="EMBL" id="KPV40894.1"/>
    </source>
</evidence>
<dbReference type="PATRIC" id="fig|471514.4.peg.1857"/>
<dbReference type="PROSITE" id="PS51257">
    <property type="entry name" value="PROKAR_LIPOPROTEIN"/>
    <property type="match status" value="1"/>
</dbReference>
<evidence type="ECO:0000313" key="3">
    <source>
        <dbReference type="Proteomes" id="UP000050482"/>
    </source>
</evidence>
<keyword evidence="3" id="KW-1185">Reference proteome</keyword>